<proteinExistence type="predicted"/>
<sequence length="146" mass="16272">MSFGAVTALLVGIAMLIFPAWLAWNLIRRQRRLATWPRAQATIRHVWKTTRQSSATGTSTTEKTMHARYEFRDNPGRYHTGEVEHLAKPKVGDVLEVMYDPTDPKLNDTVSGGSVVGRIINYGAIFILLGGMGIFFIVASLDLVHM</sequence>
<dbReference type="EMBL" id="PYGA01000014">
    <property type="protein sequence ID" value="PSK95706.1"/>
    <property type="molecule type" value="Genomic_DNA"/>
</dbReference>
<evidence type="ECO:0000313" key="3">
    <source>
        <dbReference type="Proteomes" id="UP000240542"/>
    </source>
</evidence>
<name>A0A2P8DEQ0_9ACTN</name>
<evidence type="ECO:0000256" key="1">
    <source>
        <dbReference type="SAM" id="Phobius"/>
    </source>
</evidence>
<gene>
    <name evidence="2" type="ORF">CLV63_114139</name>
</gene>
<feature type="transmembrane region" description="Helical" evidence="1">
    <location>
        <begin position="119"/>
        <end position="141"/>
    </location>
</feature>
<accession>A0A2P8DEQ0</accession>
<organism evidence="2 3">
    <name type="scientific">Murinocardiopsis flavida</name>
    <dbReference type="NCBI Taxonomy" id="645275"/>
    <lineage>
        <taxon>Bacteria</taxon>
        <taxon>Bacillati</taxon>
        <taxon>Actinomycetota</taxon>
        <taxon>Actinomycetes</taxon>
        <taxon>Streptosporangiales</taxon>
        <taxon>Nocardiopsidaceae</taxon>
        <taxon>Murinocardiopsis</taxon>
    </lineage>
</organism>
<keyword evidence="3" id="KW-1185">Reference proteome</keyword>
<keyword evidence="1" id="KW-0812">Transmembrane</keyword>
<feature type="transmembrane region" description="Helical" evidence="1">
    <location>
        <begin position="6"/>
        <end position="27"/>
    </location>
</feature>
<dbReference type="OrthoDB" id="3831031at2"/>
<dbReference type="Proteomes" id="UP000240542">
    <property type="component" value="Unassembled WGS sequence"/>
</dbReference>
<protein>
    <submittedName>
        <fullName evidence="2">Uncharacterized protein DUF3592</fullName>
    </submittedName>
</protein>
<comment type="caution">
    <text evidence="2">The sequence shown here is derived from an EMBL/GenBank/DDBJ whole genome shotgun (WGS) entry which is preliminary data.</text>
</comment>
<keyword evidence="1" id="KW-1133">Transmembrane helix</keyword>
<reference evidence="2 3" key="1">
    <citation type="submission" date="2018-03" db="EMBL/GenBank/DDBJ databases">
        <title>Genomic Encyclopedia of Archaeal and Bacterial Type Strains, Phase II (KMG-II): from individual species to whole genera.</title>
        <authorList>
            <person name="Goeker M."/>
        </authorList>
    </citation>
    <scope>NUCLEOTIDE SEQUENCE [LARGE SCALE GENOMIC DNA]</scope>
    <source>
        <strain evidence="2 3">DSM 45312</strain>
    </source>
</reference>
<dbReference type="AlphaFoldDB" id="A0A2P8DEQ0"/>
<dbReference type="RefSeq" id="WP_106584633.1">
    <property type="nucleotide sequence ID" value="NZ_PYGA01000014.1"/>
</dbReference>
<keyword evidence="1" id="KW-0472">Membrane</keyword>
<evidence type="ECO:0000313" key="2">
    <source>
        <dbReference type="EMBL" id="PSK95706.1"/>
    </source>
</evidence>